<name>G2E222_9GAMM</name>
<dbReference type="eggNOG" id="COG1262">
    <property type="taxonomic scope" value="Bacteria"/>
</dbReference>
<keyword evidence="4" id="KW-1185">Reference proteome</keyword>
<dbReference type="PATRIC" id="fig|765913.3.peg.2375"/>
<dbReference type="GO" id="GO:0120147">
    <property type="term" value="F:formylglycine-generating oxidase activity"/>
    <property type="evidence" value="ECO:0007669"/>
    <property type="project" value="TreeGrafter"/>
</dbReference>
<dbReference type="Gene3D" id="3.90.1580.10">
    <property type="entry name" value="paralog of FGE (formylglycine-generating enzyme)"/>
    <property type="match status" value="2"/>
</dbReference>
<evidence type="ECO:0000313" key="3">
    <source>
        <dbReference type="EMBL" id="EGV30971.1"/>
    </source>
</evidence>
<reference evidence="3 4" key="1">
    <citation type="submission" date="2011-06" db="EMBL/GenBank/DDBJ databases">
        <title>The draft genome of Thiorhodococcus drewsii AZ1.</title>
        <authorList>
            <consortium name="US DOE Joint Genome Institute (JGI-PGF)"/>
            <person name="Lucas S."/>
            <person name="Han J."/>
            <person name="Lapidus A."/>
            <person name="Cheng J.-F."/>
            <person name="Goodwin L."/>
            <person name="Pitluck S."/>
            <person name="Peters L."/>
            <person name="Land M.L."/>
            <person name="Hauser L."/>
            <person name="Vogl K."/>
            <person name="Liu Z."/>
            <person name="Imhoff J."/>
            <person name="Thiel V."/>
            <person name="Frigaard N.-U."/>
            <person name="Bryant D.A."/>
            <person name="Woyke T.J."/>
        </authorList>
    </citation>
    <scope>NUCLEOTIDE SEQUENCE [LARGE SCALE GENOMIC DNA]</scope>
    <source>
        <strain evidence="3 4">AZ1</strain>
    </source>
</reference>
<sequence length="1204" mass="134105">MPSSRSQNRTRTSPAGLCARADLVEALAAGDLETARAIAELSGRIWSPPSPETEVADSRALTQSLAAGSGAAASVTVPQIDALPMSPARFWRVQTLESNLPIAPTEIIRPDVGGAPYSGWTNRPRTAPALIPLAEWRELEPRLRRVLCLFQPGRRPDLDSAVHRISRGRFIDRLPPERRRRWGPRLYLIQDRAERLVPYRSDQFAVQHALSELLPEHALQGLVLHEGQDPAARLAVSGAAGQGLPPPGSLVLVLGDLGCLAGMRSELVHAWQRFGRDLRAAGCVPVALLPAPLELCPVALTRVWDLIPWERPRPRAPEEDREKRAERLLILVSPAVRIEPGLLRAARLLLPPGAADAGTESDVWQRSELLARSPAGAGLSPEHTRRLRCLFAERLPSDLQLGFARLLRAWRAHLPEEIWFEELLNLPEPLRTHPDLAEDQALARRYFAGFAQDSEGAIERMSGADRSWFERLERRAGAAFWGDPEVGHSLQRLSWRIHQEDPDFRPPYELDPAAVETPGVSPKRLKLGQHGNLLELRVSADPEPISGQDSPLAEIWTQNGLVRVTPSWERAPGFWMTCEVPSWASDWGWDDYGAWVEFGIEGKKGQSVIQRMRWIEPGSFLMGSPEDEPERMEWEGPRHEVRIQEGFWLFDTACTQALWEAVMGENPSHFKGSDRPVEQVSWNAVQHFVESINERLPCLGLSLPSEALWEYGCRAGTVTPFSLGTNITPEQVNYDGNFPYAGGKKDLYRQETIPAKALTPNAWGLYQMHGNVDEWVQDAWHDNYIGAPTDGSAWGAGEAGANRVIRGGSWSYTARVCRSACRSRFAPDIRSDYLGFRCARVQVREPGRPEAERTELARPGPRSGSGRGGTDPSRGAGREGEWPRLLRLDIAVSASAELPDAPALEIRSDRETLLLYRCAKPSWASAMGRDRFGLWAEIRIEPSSGEPVVQRLRWIPPGRFLMGSPEDEPGRWDDEGPQHEVTIGQGFWLFDTPCTQALWVALGLKNPSRFQDPARPVEQVSWDDIQQRFLPALNERLPGFVLPAEAQWEYACRAGTQTALYTGPIEIRGERNAPALDPIAWYGGNSGVGFELEDGDDSSGWSEVQYPNPKSGSHPVGKKQPNPWGLYDMLGNVWEWTQDAWHENYQEAPTDGTAWDETATGAGRVIRGGSWSDPARGCRSAYRLRRAPDARDYDLGFRCARVQV</sequence>
<feature type="region of interest" description="Disordered" evidence="1">
    <location>
        <begin position="847"/>
        <end position="879"/>
    </location>
</feature>
<dbReference type="PANTHER" id="PTHR23150:SF19">
    <property type="entry name" value="FORMYLGLYCINE-GENERATING ENZYME"/>
    <property type="match status" value="1"/>
</dbReference>
<gene>
    <name evidence="3" type="ORF">ThidrDRAFT_2335</name>
</gene>
<feature type="region of interest" description="Disordered" evidence="1">
    <location>
        <begin position="1094"/>
        <end position="1119"/>
    </location>
</feature>
<dbReference type="Proteomes" id="UP000004200">
    <property type="component" value="Unassembled WGS sequence"/>
</dbReference>
<dbReference type="Pfam" id="PF03781">
    <property type="entry name" value="FGE-sulfatase"/>
    <property type="match status" value="2"/>
</dbReference>
<dbReference type="AlphaFoldDB" id="G2E222"/>
<feature type="domain" description="Sulfatase-modifying factor enzyme-like" evidence="2">
    <location>
        <begin position="612"/>
        <end position="840"/>
    </location>
</feature>
<dbReference type="InterPro" id="IPR051043">
    <property type="entry name" value="Sulfatase_Mod_Factor_Kinase"/>
</dbReference>
<protein>
    <submittedName>
        <fullName evidence="3">Sulphatase-modifying factor protein</fullName>
    </submittedName>
</protein>
<dbReference type="InterPro" id="IPR005532">
    <property type="entry name" value="SUMF_dom"/>
</dbReference>
<feature type="compositionally biased region" description="Basic and acidic residues" evidence="1">
    <location>
        <begin position="847"/>
        <end position="856"/>
    </location>
</feature>
<dbReference type="SUPFAM" id="SSF56436">
    <property type="entry name" value="C-type lectin-like"/>
    <property type="match status" value="2"/>
</dbReference>
<dbReference type="STRING" id="765913.ThidrDRAFT_2335"/>
<evidence type="ECO:0000313" key="4">
    <source>
        <dbReference type="Proteomes" id="UP000004200"/>
    </source>
</evidence>
<evidence type="ECO:0000256" key="1">
    <source>
        <dbReference type="SAM" id="MobiDB-lite"/>
    </source>
</evidence>
<dbReference type="EMBL" id="AFWT01000015">
    <property type="protein sequence ID" value="EGV30971.1"/>
    <property type="molecule type" value="Genomic_DNA"/>
</dbReference>
<comment type="caution">
    <text evidence="3">The sequence shown here is derived from an EMBL/GenBank/DDBJ whole genome shotgun (WGS) entry which is preliminary data.</text>
</comment>
<dbReference type="PANTHER" id="PTHR23150">
    <property type="entry name" value="SULFATASE MODIFYING FACTOR 1, 2"/>
    <property type="match status" value="1"/>
</dbReference>
<proteinExistence type="predicted"/>
<organism evidence="3 4">
    <name type="scientific">Thiorhodococcus drewsii AZ1</name>
    <dbReference type="NCBI Taxonomy" id="765913"/>
    <lineage>
        <taxon>Bacteria</taxon>
        <taxon>Pseudomonadati</taxon>
        <taxon>Pseudomonadota</taxon>
        <taxon>Gammaproteobacteria</taxon>
        <taxon>Chromatiales</taxon>
        <taxon>Chromatiaceae</taxon>
        <taxon>Thiorhodococcus</taxon>
    </lineage>
</organism>
<accession>G2E222</accession>
<feature type="domain" description="Sulfatase-modifying factor enzyme-like" evidence="2">
    <location>
        <begin position="954"/>
        <end position="1201"/>
    </location>
</feature>
<evidence type="ECO:0000259" key="2">
    <source>
        <dbReference type="Pfam" id="PF03781"/>
    </source>
</evidence>
<dbReference type="RefSeq" id="WP_007041048.1">
    <property type="nucleotide sequence ID" value="NZ_AFWT01000015.1"/>
</dbReference>
<dbReference type="InterPro" id="IPR016187">
    <property type="entry name" value="CTDL_fold"/>
</dbReference>
<dbReference type="InterPro" id="IPR042095">
    <property type="entry name" value="SUMF_sf"/>
</dbReference>